<feature type="region of interest" description="Disordered" evidence="1">
    <location>
        <begin position="1"/>
        <end position="26"/>
    </location>
</feature>
<comment type="caution">
    <text evidence="2">The sequence shown here is derived from an EMBL/GenBank/DDBJ whole genome shotgun (WGS) entry which is preliminary data.</text>
</comment>
<sequence>MGPQRSPAKRYAQPTDATPYGNRFDPAKEGVHYEIDEAYRSRAERDPYNIYILKTGKFRGKPVKDITDQEYLQWLARTCESLDHGHIVKRALAQLHRGGSSSSSPPPASPNKRAPQRVEVEARFKDSRGKLIWISGHDIQALFHITEDTVKRARLKLAEIPLDGLFFSSPVGNYLQRKFWLYEAFDLACRTPGCPIDETPEEALERYFVKLNRCGQGVIDLLPSYCQCDACVNIQWGLTREGSRFAQKMLQLRVAEANRRV</sequence>
<dbReference type="EMBL" id="JAADJZ010000005">
    <property type="protein sequence ID" value="KAF2874760.1"/>
    <property type="molecule type" value="Genomic_DNA"/>
</dbReference>
<evidence type="ECO:0000256" key="1">
    <source>
        <dbReference type="SAM" id="MobiDB-lite"/>
    </source>
</evidence>
<name>A0A7C8M9S3_9PLEO</name>
<dbReference type="OrthoDB" id="3679162at2759"/>
<feature type="region of interest" description="Disordered" evidence="1">
    <location>
        <begin position="95"/>
        <end position="117"/>
    </location>
</feature>
<accession>A0A7C8M9S3</accession>
<protein>
    <submittedName>
        <fullName evidence="2">Uncharacterized protein</fullName>
    </submittedName>
</protein>
<gene>
    <name evidence="2" type="ORF">BDV95DRAFT_603553</name>
</gene>
<dbReference type="AlphaFoldDB" id="A0A7C8M9S3"/>
<organism evidence="2 3">
    <name type="scientific">Massariosphaeria phaeospora</name>
    <dbReference type="NCBI Taxonomy" id="100035"/>
    <lineage>
        <taxon>Eukaryota</taxon>
        <taxon>Fungi</taxon>
        <taxon>Dikarya</taxon>
        <taxon>Ascomycota</taxon>
        <taxon>Pezizomycotina</taxon>
        <taxon>Dothideomycetes</taxon>
        <taxon>Pleosporomycetidae</taxon>
        <taxon>Pleosporales</taxon>
        <taxon>Pleosporales incertae sedis</taxon>
        <taxon>Massariosphaeria</taxon>
    </lineage>
</organism>
<dbReference type="Proteomes" id="UP000481861">
    <property type="component" value="Unassembled WGS sequence"/>
</dbReference>
<reference evidence="2 3" key="1">
    <citation type="submission" date="2020-01" db="EMBL/GenBank/DDBJ databases">
        <authorList>
            <consortium name="DOE Joint Genome Institute"/>
            <person name="Haridas S."/>
            <person name="Albert R."/>
            <person name="Binder M."/>
            <person name="Bloem J."/>
            <person name="Labutti K."/>
            <person name="Salamov A."/>
            <person name="Andreopoulos B."/>
            <person name="Baker S.E."/>
            <person name="Barry K."/>
            <person name="Bills G."/>
            <person name="Bluhm B.H."/>
            <person name="Cannon C."/>
            <person name="Castanera R."/>
            <person name="Culley D.E."/>
            <person name="Daum C."/>
            <person name="Ezra D."/>
            <person name="Gonzalez J.B."/>
            <person name="Henrissat B."/>
            <person name="Kuo A."/>
            <person name="Liang C."/>
            <person name="Lipzen A."/>
            <person name="Lutzoni F."/>
            <person name="Magnuson J."/>
            <person name="Mondo S."/>
            <person name="Nolan M."/>
            <person name="Ohm R."/>
            <person name="Pangilinan J."/>
            <person name="Park H.-J.H."/>
            <person name="Ramirez L."/>
            <person name="Alfaro M."/>
            <person name="Sun H."/>
            <person name="Tritt A."/>
            <person name="Yoshinaga Y."/>
            <person name="Zwiers L.-H.L."/>
            <person name="Turgeon B.G."/>
            <person name="Goodwin S.B."/>
            <person name="Spatafora J.W."/>
            <person name="Crous P.W."/>
            <person name="Grigoriev I.V."/>
        </authorList>
    </citation>
    <scope>NUCLEOTIDE SEQUENCE [LARGE SCALE GENOMIC DNA]</scope>
    <source>
        <strain evidence="2 3">CBS 611.86</strain>
    </source>
</reference>
<evidence type="ECO:0000313" key="3">
    <source>
        <dbReference type="Proteomes" id="UP000481861"/>
    </source>
</evidence>
<proteinExistence type="predicted"/>
<evidence type="ECO:0000313" key="2">
    <source>
        <dbReference type="EMBL" id="KAF2874760.1"/>
    </source>
</evidence>
<keyword evidence="3" id="KW-1185">Reference proteome</keyword>